<sequence length="184" mass="21594">MYILELNQDGVGTEIGLFNSIKQGVKFISQLEGYRVEKKNGIIYEYIIPKQIPNYIELKYNNHIIPFTRYMFHTDSNIYLLWKEIPDLTKKGKGIVKGATLVDAYSIANLEVKDYINKREKNFIIVKQYLEEKNYEVCRAYFGSEDGEAILYKKTNTDDWHFLCHLDPHFANSNDVKSFIEQLC</sequence>
<evidence type="ECO:0000313" key="1">
    <source>
        <dbReference type="EMBL" id="EHR36321.1"/>
    </source>
</evidence>
<dbReference type="RefSeq" id="WP_005396876.1">
    <property type="nucleotide sequence ID" value="NZ_JH601088.1"/>
</dbReference>
<dbReference type="STRING" id="883114.HMPREF9709_00076"/>
<dbReference type="EMBL" id="AGEI01000002">
    <property type="protein sequence ID" value="EHR36321.1"/>
    <property type="molecule type" value="Genomic_DNA"/>
</dbReference>
<dbReference type="AlphaFoldDB" id="H3NL65"/>
<gene>
    <name evidence="1" type="ORF">HMPREF9709_00076</name>
</gene>
<dbReference type="GeneID" id="96998099"/>
<comment type="caution">
    <text evidence="1">The sequence shown here is derived from an EMBL/GenBank/DDBJ whole genome shotgun (WGS) entry which is preliminary data.</text>
</comment>
<name>H3NL65_9FIRM</name>
<dbReference type="OrthoDB" id="363015at2"/>
<reference evidence="1 2" key="1">
    <citation type="submission" date="2012-01" db="EMBL/GenBank/DDBJ databases">
        <title>The Genome Sequence of Helcococcus kunzii ATCC 51366.</title>
        <authorList>
            <consortium name="The Broad Institute Genome Sequencing Platform"/>
            <person name="Earl A."/>
            <person name="Ward D."/>
            <person name="Feldgarden M."/>
            <person name="Gevers D."/>
            <person name="Huys G."/>
            <person name="Young S.K."/>
            <person name="Zeng Q."/>
            <person name="Gargeya S."/>
            <person name="Fitzgerald M."/>
            <person name="Haas B."/>
            <person name="Abouelleil A."/>
            <person name="Alvarado L."/>
            <person name="Arachchi H.M."/>
            <person name="Berlin A."/>
            <person name="Chapman S.B."/>
            <person name="Gearin G."/>
            <person name="Goldberg J."/>
            <person name="Griggs A."/>
            <person name="Gujja S."/>
            <person name="Hansen M."/>
            <person name="Heiman D."/>
            <person name="Howarth C."/>
            <person name="Larimer J."/>
            <person name="Lui A."/>
            <person name="MacDonald P.J.P."/>
            <person name="McCowen C."/>
            <person name="Montmayeur A."/>
            <person name="Murphy C."/>
            <person name="Neiman D."/>
            <person name="Pearson M."/>
            <person name="Priest M."/>
            <person name="Roberts A."/>
            <person name="Saif S."/>
            <person name="Shea T."/>
            <person name="Sisk P."/>
            <person name="Stolte C."/>
            <person name="Sykes S."/>
            <person name="Wortman J."/>
            <person name="Nusbaum C."/>
            <person name="Birren B."/>
        </authorList>
    </citation>
    <scope>NUCLEOTIDE SEQUENCE [LARGE SCALE GENOMIC DNA]</scope>
    <source>
        <strain evidence="1 2">ATCC 51366</strain>
    </source>
</reference>
<dbReference type="Proteomes" id="UP000004191">
    <property type="component" value="Unassembled WGS sequence"/>
</dbReference>
<evidence type="ECO:0000313" key="2">
    <source>
        <dbReference type="Proteomes" id="UP000004191"/>
    </source>
</evidence>
<dbReference type="eggNOG" id="ENOG502Z8KQ">
    <property type="taxonomic scope" value="Bacteria"/>
</dbReference>
<proteinExistence type="predicted"/>
<organism evidence="1 2">
    <name type="scientific">Helcococcus kunzii ATCC 51366</name>
    <dbReference type="NCBI Taxonomy" id="883114"/>
    <lineage>
        <taxon>Bacteria</taxon>
        <taxon>Bacillati</taxon>
        <taxon>Bacillota</taxon>
        <taxon>Tissierellia</taxon>
        <taxon>Tissierellales</taxon>
        <taxon>Peptoniphilaceae</taxon>
        <taxon>Helcococcus</taxon>
    </lineage>
</organism>
<dbReference type="HOGENOM" id="CLU_120408_0_0_9"/>
<protein>
    <submittedName>
        <fullName evidence="1">Uncharacterized protein</fullName>
    </submittedName>
</protein>
<accession>H3NL65</accession>
<keyword evidence="2" id="KW-1185">Reference proteome</keyword>